<dbReference type="EMBL" id="CP116942">
    <property type="protein sequence ID" value="WCO69068.1"/>
    <property type="molecule type" value="Genomic_DNA"/>
</dbReference>
<keyword evidence="2" id="KW-0472">Membrane</keyword>
<dbReference type="Proteomes" id="UP001216390">
    <property type="component" value="Chromosome"/>
</dbReference>
<feature type="transmembrane region" description="Helical" evidence="2">
    <location>
        <begin position="176"/>
        <end position="193"/>
    </location>
</feature>
<dbReference type="KEGG" id="ima:PO878_10055"/>
<protein>
    <submittedName>
        <fullName evidence="3">Uncharacterized protein</fullName>
    </submittedName>
</protein>
<evidence type="ECO:0000313" key="3">
    <source>
        <dbReference type="EMBL" id="WCO69068.1"/>
    </source>
</evidence>
<proteinExistence type="predicted"/>
<name>A0AAF0BXL1_9ACTN</name>
<feature type="transmembrane region" description="Helical" evidence="2">
    <location>
        <begin position="288"/>
        <end position="309"/>
    </location>
</feature>
<keyword evidence="2" id="KW-0812">Transmembrane</keyword>
<keyword evidence="2" id="KW-1133">Transmembrane helix</keyword>
<dbReference type="AlphaFoldDB" id="A0AAF0BXL1"/>
<evidence type="ECO:0000313" key="4">
    <source>
        <dbReference type="Proteomes" id="UP001216390"/>
    </source>
</evidence>
<dbReference type="RefSeq" id="WP_272738582.1">
    <property type="nucleotide sequence ID" value="NZ_CP116942.1"/>
</dbReference>
<feature type="transmembrane region" description="Helical" evidence="2">
    <location>
        <begin position="244"/>
        <end position="267"/>
    </location>
</feature>
<evidence type="ECO:0000256" key="2">
    <source>
        <dbReference type="SAM" id="Phobius"/>
    </source>
</evidence>
<evidence type="ECO:0000256" key="1">
    <source>
        <dbReference type="SAM" id="MobiDB-lite"/>
    </source>
</evidence>
<feature type="region of interest" description="Disordered" evidence="1">
    <location>
        <begin position="1"/>
        <end position="42"/>
    </location>
</feature>
<keyword evidence="4" id="KW-1185">Reference proteome</keyword>
<feature type="transmembrane region" description="Helical" evidence="2">
    <location>
        <begin position="205"/>
        <end position="224"/>
    </location>
</feature>
<feature type="transmembrane region" description="Helical" evidence="2">
    <location>
        <begin position="329"/>
        <end position="349"/>
    </location>
</feature>
<feature type="transmembrane region" description="Helical" evidence="2">
    <location>
        <begin position="361"/>
        <end position="378"/>
    </location>
</feature>
<sequence length="503" mass="53364">MTAPTVARRGGHGPDESAPLPSPPIGAADEETPTDAPAAPEPAGGVGLGTVLGALAGLWGLMIGLSALSDNSFLTHLATGRLILDGGSVPTADPYSFTAGGDPWTVQSWFASVLYAGAEEIGGLGGVRLLNGLLCTLLGVAVWLLTARSRSFLVRLAATAAVLVPATALWTGRPLLFGLLGLAAVLLVADEQLDPRWLVPIGWVWVNTHGSFPLGVVLLVLLAIGRRLDEGRWDVERRAGLWLLGGFLLAAVNPIGPRLLLFPALLLRRSEAFQAIAEWQAPRYQMLVEWWVLGLVLVAVIGVVRRPSWRATLPLVGFAALAITSARNAAPLCLVVAPILAGAVPTYGIEVGAIRRRSLRLATAGVVLVGVLFAAVSLRGPDSALDAYPTETLAWMEERGMWAPGERVVAPDFVGNFREASAGADANVFIDDRVDMYPLEVVEDYQVLLKADPEWPEVLDRRGATSILWKADTPLGGALLASDDWEVVHRDAPWVVLEPVTAP</sequence>
<feature type="transmembrane region" description="Helical" evidence="2">
    <location>
        <begin position="129"/>
        <end position="145"/>
    </location>
</feature>
<organism evidence="3 4">
    <name type="scientific">Iamia majanohamensis</name>
    <dbReference type="NCBI Taxonomy" id="467976"/>
    <lineage>
        <taxon>Bacteria</taxon>
        <taxon>Bacillati</taxon>
        <taxon>Actinomycetota</taxon>
        <taxon>Acidimicrobiia</taxon>
        <taxon>Acidimicrobiales</taxon>
        <taxon>Iamiaceae</taxon>
        <taxon>Iamia</taxon>
    </lineage>
</organism>
<reference evidence="3" key="1">
    <citation type="submission" date="2023-01" db="EMBL/GenBank/DDBJ databases">
        <title>The diversity of Class Acidimicrobiia in South China Sea sediment environments and the proposal of Iamia marina sp. nov., a novel species of the genus Iamia.</title>
        <authorList>
            <person name="He Y."/>
            <person name="Tian X."/>
        </authorList>
    </citation>
    <scope>NUCLEOTIDE SEQUENCE</scope>
    <source>
        <strain evidence="3">DSM 19957</strain>
    </source>
</reference>
<gene>
    <name evidence="3" type="ORF">PO878_10055</name>
</gene>
<accession>A0AAF0BXL1</accession>
<feature type="transmembrane region" description="Helical" evidence="2">
    <location>
        <begin position="46"/>
        <end position="68"/>
    </location>
</feature>